<reference evidence="2" key="1">
    <citation type="submission" date="2023-11" db="EMBL/GenBank/DDBJ databases">
        <title>Genome assemblies of two species of porcelain crab, Petrolisthes cinctipes and Petrolisthes manimaculis (Anomura: Porcellanidae).</title>
        <authorList>
            <person name="Angst P."/>
        </authorList>
    </citation>
    <scope>NUCLEOTIDE SEQUENCE</scope>
    <source>
        <strain evidence="2">PB745_02</strain>
        <tissue evidence="2">Gill</tissue>
    </source>
</reference>
<gene>
    <name evidence="2" type="ORF">Pmani_009364</name>
</gene>
<accession>A0AAE1Q734</accession>
<name>A0AAE1Q734_9EUCA</name>
<evidence type="ECO:0000256" key="1">
    <source>
        <dbReference type="SAM" id="MobiDB-lite"/>
    </source>
</evidence>
<dbReference type="AlphaFoldDB" id="A0AAE1Q734"/>
<evidence type="ECO:0000313" key="2">
    <source>
        <dbReference type="EMBL" id="KAK4319707.1"/>
    </source>
</evidence>
<feature type="compositionally biased region" description="Basic and acidic residues" evidence="1">
    <location>
        <begin position="58"/>
        <end position="72"/>
    </location>
</feature>
<feature type="region of interest" description="Disordered" evidence="1">
    <location>
        <begin position="37"/>
        <end position="72"/>
    </location>
</feature>
<comment type="caution">
    <text evidence="2">The sequence shown here is derived from an EMBL/GenBank/DDBJ whole genome shotgun (WGS) entry which is preliminary data.</text>
</comment>
<dbReference type="EMBL" id="JAWZYT010000731">
    <property type="protein sequence ID" value="KAK4319707.1"/>
    <property type="molecule type" value="Genomic_DNA"/>
</dbReference>
<organism evidence="2 3">
    <name type="scientific">Petrolisthes manimaculis</name>
    <dbReference type="NCBI Taxonomy" id="1843537"/>
    <lineage>
        <taxon>Eukaryota</taxon>
        <taxon>Metazoa</taxon>
        <taxon>Ecdysozoa</taxon>
        <taxon>Arthropoda</taxon>
        <taxon>Crustacea</taxon>
        <taxon>Multicrustacea</taxon>
        <taxon>Malacostraca</taxon>
        <taxon>Eumalacostraca</taxon>
        <taxon>Eucarida</taxon>
        <taxon>Decapoda</taxon>
        <taxon>Pleocyemata</taxon>
        <taxon>Anomura</taxon>
        <taxon>Galatheoidea</taxon>
        <taxon>Porcellanidae</taxon>
        <taxon>Petrolisthes</taxon>
    </lineage>
</organism>
<protein>
    <submittedName>
        <fullName evidence="2">Uncharacterized protein</fullName>
    </submittedName>
</protein>
<proteinExistence type="predicted"/>
<evidence type="ECO:0000313" key="3">
    <source>
        <dbReference type="Proteomes" id="UP001292094"/>
    </source>
</evidence>
<dbReference type="Proteomes" id="UP001292094">
    <property type="component" value="Unassembled WGS sequence"/>
</dbReference>
<sequence length="72" mass="8146">MFKDIREHSSPWPYNFVREITIIHDILVYSICEAVPSQGTQDSNSAESSTGNDLIEMSSKRKGDLRDSSQVK</sequence>
<keyword evidence="3" id="KW-1185">Reference proteome</keyword>
<feature type="compositionally biased region" description="Polar residues" evidence="1">
    <location>
        <begin position="37"/>
        <end position="52"/>
    </location>
</feature>